<sequence length="563" mass="65365">MRMLFAVVWSGEIIIVPESDIVPSRLLVFSAFQVMAMTRSLPVEIIARIFESIRDNHPPGVFYPNQFREEEQTLARLARLSRTFHHEATKVLLSITAIWMCERDQSEIDAYYDEQEEWQRLHGRRQGLDFDDPDEPEDPPTRKKRPMRFDKVLEKLQSLNRNPSFLAKYVRRVYISINTSDCVALCYIRRQLRTFLRHLTLLRHIHLQTGPQCSIETVESLTADFARLAFPTIQSIKVYFYKEFHSWDPPNFEQEEAYHSLASFLASNPSLVDIDLKGVKPWPDTYNTPVGSLPRLKKFKGSLNLMGSIQLGALEELWIGSEEGVQNDVWGIDVLNVAPGTQYEHLRSLSFDLSGEFDSLVSLFDLLQCSHDFPHLELVSGCKIAFPMPKQRLYAEREKFQSKFLKLRTIVAVWSGFDAPYQAPNLHDNIDLRFHFIMKHLFPSLEVLELADAHHETARHETSYSICFQCYRYSDDPHDLPGPRDFRVNSCSRPRVVEIRDEARHFAELGIAEVFGSCIMGEESNSERSPSPSPVEFFCRLEDDKKRQESRANYFASQKWAMW</sequence>
<organism evidence="2 3">
    <name type="scientific">Sistotremastrum suecicum HHB10207 ss-3</name>
    <dbReference type="NCBI Taxonomy" id="1314776"/>
    <lineage>
        <taxon>Eukaryota</taxon>
        <taxon>Fungi</taxon>
        <taxon>Dikarya</taxon>
        <taxon>Basidiomycota</taxon>
        <taxon>Agaricomycotina</taxon>
        <taxon>Agaricomycetes</taxon>
        <taxon>Sistotremastrales</taxon>
        <taxon>Sistotremastraceae</taxon>
        <taxon>Sistotremastrum</taxon>
    </lineage>
</organism>
<evidence type="ECO:0000313" key="2">
    <source>
        <dbReference type="EMBL" id="KZT33886.1"/>
    </source>
</evidence>
<keyword evidence="3" id="KW-1185">Reference proteome</keyword>
<evidence type="ECO:0000313" key="3">
    <source>
        <dbReference type="Proteomes" id="UP000076798"/>
    </source>
</evidence>
<feature type="compositionally biased region" description="Acidic residues" evidence="1">
    <location>
        <begin position="129"/>
        <end position="138"/>
    </location>
</feature>
<dbReference type="AlphaFoldDB" id="A0A165Z3D2"/>
<reference evidence="2 3" key="1">
    <citation type="journal article" date="2016" name="Mol. Biol. Evol.">
        <title>Comparative Genomics of Early-Diverging Mushroom-Forming Fungi Provides Insights into the Origins of Lignocellulose Decay Capabilities.</title>
        <authorList>
            <person name="Nagy L.G."/>
            <person name="Riley R."/>
            <person name="Tritt A."/>
            <person name="Adam C."/>
            <person name="Daum C."/>
            <person name="Floudas D."/>
            <person name="Sun H."/>
            <person name="Yadav J.S."/>
            <person name="Pangilinan J."/>
            <person name="Larsson K.H."/>
            <person name="Matsuura K."/>
            <person name="Barry K."/>
            <person name="Labutti K."/>
            <person name="Kuo R."/>
            <person name="Ohm R.A."/>
            <person name="Bhattacharya S.S."/>
            <person name="Shirouzu T."/>
            <person name="Yoshinaga Y."/>
            <person name="Martin F.M."/>
            <person name="Grigoriev I.V."/>
            <person name="Hibbett D.S."/>
        </authorList>
    </citation>
    <scope>NUCLEOTIDE SEQUENCE [LARGE SCALE GENOMIC DNA]</scope>
    <source>
        <strain evidence="2 3">HHB10207 ss-3</strain>
    </source>
</reference>
<dbReference type="Proteomes" id="UP000076798">
    <property type="component" value="Unassembled WGS sequence"/>
</dbReference>
<accession>A0A165Z3D2</accession>
<proteinExistence type="predicted"/>
<gene>
    <name evidence="2" type="ORF">SISSUDRAFT_366461</name>
</gene>
<name>A0A165Z3D2_9AGAM</name>
<evidence type="ECO:0000256" key="1">
    <source>
        <dbReference type="SAM" id="MobiDB-lite"/>
    </source>
</evidence>
<protein>
    <submittedName>
        <fullName evidence="2">Uncharacterized protein</fullName>
    </submittedName>
</protein>
<dbReference type="EMBL" id="KV428212">
    <property type="protein sequence ID" value="KZT33886.1"/>
    <property type="molecule type" value="Genomic_DNA"/>
</dbReference>
<feature type="region of interest" description="Disordered" evidence="1">
    <location>
        <begin position="123"/>
        <end position="146"/>
    </location>
</feature>